<keyword evidence="1" id="KW-0378">Hydrolase</keyword>
<reference evidence="1 2" key="1">
    <citation type="submission" date="2019-11" db="EMBL/GenBank/DDBJ databases">
        <title>Whole genome sequence of Haloferax sp. MBLA0078.</title>
        <authorList>
            <person name="Seo M.-J."/>
            <person name="Cho E.-S."/>
        </authorList>
    </citation>
    <scope>NUCLEOTIDE SEQUENCE [LARGE SCALE GENOMIC DNA]</scope>
    <source>
        <strain evidence="1 2">MBLA0078</strain>
    </source>
</reference>
<organism evidence="1 2">
    <name type="scientific">Haloferax marinum</name>
    <dbReference type="NCBI Taxonomy" id="2666143"/>
    <lineage>
        <taxon>Archaea</taxon>
        <taxon>Methanobacteriati</taxon>
        <taxon>Methanobacteriota</taxon>
        <taxon>Stenosarchaea group</taxon>
        <taxon>Halobacteria</taxon>
        <taxon>Halobacteriales</taxon>
        <taxon>Haloferacaceae</taxon>
        <taxon>Haloferax</taxon>
    </lineage>
</organism>
<gene>
    <name evidence="1" type="ORF">GJR99_12120</name>
</gene>
<dbReference type="Pfam" id="PF04307">
    <property type="entry name" value="YdjM"/>
    <property type="match status" value="1"/>
</dbReference>
<sequence>MFPLGHLAFGYLSYVLIRLARQEPLPQGWLLLTVLVGTQIPDIIDKPLSYVGILPSGRSLGHSVLVIAPILVVVVLWAHREGHTEYAIAGSVGLLSHYVGDVYKTALTGDWWSMRFLLWPLYPVSPSDGTPPWIRVIESSGDPQYRAQNALAVFAVLLWAANKIWRAQRNSGTEGNQ</sequence>
<comment type="caution">
    <text evidence="1">The sequence shown here is derived from an EMBL/GenBank/DDBJ whole genome shotgun (WGS) entry which is preliminary data.</text>
</comment>
<name>A0A6A8G8B8_9EURY</name>
<dbReference type="InterPro" id="IPR007404">
    <property type="entry name" value="YdjM-like"/>
</dbReference>
<evidence type="ECO:0000313" key="1">
    <source>
        <dbReference type="EMBL" id="MRW97314.1"/>
    </source>
</evidence>
<dbReference type="GO" id="GO:0016787">
    <property type="term" value="F:hydrolase activity"/>
    <property type="evidence" value="ECO:0007669"/>
    <property type="project" value="UniProtKB-KW"/>
</dbReference>
<dbReference type="AlphaFoldDB" id="A0A6A8G8B8"/>
<proteinExistence type="predicted"/>
<evidence type="ECO:0000313" key="2">
    <source>
        <dbReference type="Proteomes" id="UP000443423"/>
    </source>
</evidence>
<keyword evidence="2" id="KW-1185">Reference proteome</keyword>
<accession>A0A6A8G8B8</accession>
<dbReference type="Proteomes" id="UP000443423">
    <property type="component" value="Unassembled WGS sequence"/>
</dbReference>
<protein>
    <submittedName>
        <fullName evidence="1">Metal-dependent hydrolase</fullName>
    </submittedName>
</protein>
<dbReference type="EMBL" id="WKJQ01000001">
    <property type="protein sequence ID" value="MRW97314.1"/>
    <property type="molecule type" value="Genomic_DNA"/>
</dbReference>